<evidence type="ECO:0000313" key="5">
    <source>
        <dbReference type="Proteomes" id="UP000264006"/>
    </source>
</evidence>
<dbReference type="AlphaFoldDB" id="A0A346Y2X5"/>
<dbReference type="PROSITE" id="PS51318">
    <property type="entry name" value="TAT"/>
    <property type="match status" value="1"/>
</dbReference>
<dbReference type="SUPFAM" id="SSF69304">
    <property type="entry name" value="Tricorn protease N-terminal domain"/>
    <property type="match status" value="1"/>
</dbReference>
<name>A0A346Y2X5_9ACTN</name>
<evidence type="ECO:0000256" key="2">
    <source>
        <dbReference type="SAM" id="MobiDB-lite"/>
    </source>
</evidence>
<proteinExistence type="inferred from homology"/>
<feature type="signal peptide" evidence="3">
    <location>
        <begin position="1"/>
        <end position="28"/>
    </location>
</feature>
<gene>
    <name evidence="4" type="ORF">DVS28_a4155</name>
</gene>
<organism evidence="4 5">
    <name type="scientific">Euzebya pacifica</name>
    <dbReference type="NCBI Taxonomy" id="1608957"/>
    <lineage>
        <taxon>Bacteria</taxon>
        <taxon>Bacillati</taxon>
        <taxon>Actinomycetota</taxon>
        <taxon>Nitriliruptoria</taxon>
        <taxon>Euzebyales</taxon>
    </lineage>
</organism>
<dbReference type="KEGG" id="euz:DVS28_a4155"/>
<feature type="compositionally biased region" description="Gly residues" evidence="2">
    <location>
        <begin position="352"/>
        <end position="362"/>
    </location>
</feature>
<feature type="chain" id="PRO_5017046392" evidence="3">
    <location>
        <begin position="29"/>
        <end position="690"/>
    </location>
</feature>
<evidence type="ECO:0000256" key="1">
    <source>
        <dbReference type="ARBA" id="ARBA00009820"/>
    </source>
</evidence>
<dbReference type="Proteomes" id="UP000264006">
    <property type="component" value="Chromosome"/>
</dbReference>
<sequence length="690" mass="70103">MITRRHFVAIVPALLALALLLPAAPARAAHPGPNGPIAYQKADGTIRVLSLDGSQATIFNPIVGVTALLENPSVSPDGTRVAFVFAGPANTEIWTYHLGSGQYTQLTAVDELGLASSPSWEPDGSAIVFTGIDTRDQLIKLWSVTPDGQTRPTPIGGPPNGTLEVAVSPRGDVIATWDEIGDRIELYVRATGEQVTLFTTGDGGIVGGQSPQAETANGQPFQNALNFSWAPDGSSVLFDCNGGQVCEIRTDGTGLRIVTDGIPNTGQAFFHGSYTPAGDEIVYAAFPPSNPNNPQVPRLFVVPASAGRLADGSNETQVTVDDGQFTADSQPDVGVAFGTPPTGGTLPPTPLPGGGGSGGGGSTSAFDDDPAVTPSIGTNDPTTTALDISAVRFGQAGSADVAVLSRNDRFPDSLAGTALTGDGPLLLTSSAQLDPAVGQELTRALPDGSTVYLLGGVNALSVAVEQAVRDLGLTPVRLAGPDRIATALAVADEVQRRYPGRAPLALVARAGGPADNPTAGWADSVSAGGLAARNRTPILLTDSAALDPRVEAWLTDNGIASTALLGGSVALSDAVLAGVPGGIRVAGPDRTATAAAVVRDLWQTPTDGPRRYVLVNGFVDNGWAFGLASAGIGADHDAPTLLVGDQVSASTAELLGQCGNPEVQTVAIGDTSVIGSAVHSTVNTLDGQAC</sequence>
<dbReference type="EMBL" id="CP031165">
    <property type="protein sequence ID" value="AXV08822.1"/>
    <property type="molecule type" value="Genomic_DNA"/>
</dbReference>
<dbReference type="PANTHER" id="PTHR36842">
    <property type="entry name" value="PROTEIN TOLB HOMOLOG"/>
    <property type="match status" value="1"/>
</dbReference>
<dbReference type="InterPro" id="IPR011659">
    <property type="entry name" value="WD40"/>
</dbReference>
<evidence type="ECO:0000313" key="4">
    <source>
        <dbReference type="EMBL" id="AXV08822.1"/>
    </source>
</evidence>
<dbReference type="Pfam" id="PF07676">
    <property type="entry name" value="PD40"/>
    <property type="match status" value="1"/>
</dbReference>
<feature type="region of interest" description="Disordered" evidence="2">
    <location>
        <begin position="324"/>
        <end position="365"/>
    </location>
</feature>
<protein>
    <submittedName>
        <fullName evidence="4">Uncharacterized protein</fullName>
    </submittedName>
</protein>
<keyword evidence="3" id="KW-0732">Signal</keyword>
<dbReference type="PANTHER" id="PTHR36842:SF1">
    <property type="entry name" value="PROTEIN TOLB"/>
    <property type="match status" value="1"/>
</dbReference>
<dbReference type="InterPro" id="IPR007253">
    <property type="entry name" value="Cell_wall-bd_2"/>
</dbReference>
<evidence type="ECO:0000256" key="3">
    <source>
        <dbReference type="SAM" id="SignalP"/>
    </source>
</evidence>
<comment type="similarity">
    <text evidence="1">Belongs to the TolB family.</text>
</comment>
<accession>A0A346Y2X5</accession>
<dbReference type="Pfam" id="PF04122">
    <property type="entry name" value="CW_binding_2"/>
    <property type="match status" value="3"/>
</dbReference>
<dbReference type="Gene3D" id="2.120.10.30">
    <property type="entry name" value="TolB, C-terminal domain"/>
    <property type="match status" value="2"/>
</dbReference>
<keyword evidence="5" id="KW-1185">Reference proteome</keyword>
<dbReference type="InterPro" id="IPR006311">
    <property type="entry name" value="TAT_signal"/>
</dbReference>
<dbReference type="InterPro" id="IPR011042">
    <property type="entry name" value="6-blade_b-propeller_TolB-like"/>
</dbReference>
<reference evidence="4 5" key="1">
    <citation type="submission" date="2018-09" db="EMBL/GenBank/DDBJ databases">
        <title>Complete genome sequence of Euzebya sp. DY32-46 isolated from seawater of Pacific Ocean.</title>
        <authorList>
            <person name="Xu L."/>
            <person name="Wu Y.-H."/>
            <person name="Xu X.-W."/>
        </authorList>
    </citation>
    <scope>NUCLEOTIDE SEQUENCE [LARGE SCALE GENOMIC DNA]</scope>
    <source>
        <strain evidence="4 5">DY32-46</strain>
    </source>
</reference>